<evidence type="ECO:0000256" key="1">
    <source>
        <dbReference type="SAM" id="MobiDB-lite"/>
    </source>
</evidence>
<dbReference type="InterPro" id="IPR047343">
    <property type="entry name" value="RUSC1_2"/>
</dbReference>
<accession>A0ABQ7QA26</accession>
<evidence type="ECO:0000259" key="2">
    <source>
        <dbReference type="PROSITE" id="PS50826"/>
    </source>
</evidence>
<dbReference type="InterPro" id="IPR037213">
    <property type="entry name" value="Run_dom_sf"/>
</dbReference>
<dbReference type="SUPFAM" id="SSF140741">
    <property type="entry name" value="RUN domain-like"/>
    <property type="match status" value="1"/>
</dbReference>
<keyword evidence="4" id="KW-1185">Reference proteome</keyword>
<dbReference type="Proteomes" id="UP000823941">
    <property type="component" value="Chromosome 18"/>
</dbReference>
<sequence>MDNLSDYEDDCGEGIPIWQEPRCEPLGAPRESCDEEGETAGAPGDRLHALEEEQELLSSSVFSLTSHLAQVEFRLRQILKASPEEKDVMLKALEEFTSRGVGEARGAGEGCGAGDRPGGCDQCAALERRVRRQRDQQALFVDRLKAQLKELERFAVQPPSGEEHTQHKSLIEHLRTEIDRSVQEGCHQPLTADELRHQINCAVRQYSDRQLSKDEVIAKLQGHIEDMQTFIRVMKSEELQNEKPKPKINIETKNIGKPESSFRSSRSKINNDDLRTETINLMRKASTLIQIFTVSQFGCSPNTNKKFESKSSTIVTHWGNLRAKLEMSIDGVLSLVSRDRPAQSTIESYDSESEEGGVVINDAPLTTAVRRHLSVNLRDLLHHGLTGPESMSLVPLIGCFPVRRSSSNKLVHIWEVIMRYYELNDGDAFNSTPARKLSQSFNLDIVGGTAISNKQSLLSTIGSILASHTPYKRSYDAHFKAFVCAALNAHKLVIWLNIMLKCRSLVDAYYSSTSYVVNTGFQDALQSLDRLTPYNFDLPVDLAVKQFQNIKDVFM</sequence>
<gene>
    <name evidence="3" type="ORF">JYU34_013399</name>
</gene>
<name>A0ABQ7QA26_PLUXY</name>
<dbReference type="Pfam" id="PF02759">
    <property type="entry name" value="RUN"/>
    <property type="match status" value="1"/>
</dbReference>
<evidence type="ECO:0000313" key="4">
    <source>
        <dbReference type="Proteomes" id="UP000823941"/>
    </source>
</evidence>
<reference evidence="3 4" key="1">
    <citation type="submission" date="2021-06" db="EMBL/GenBank/DDBJ databases">
        <title>A haploid diamondback moth (Plutella xylostella L.) genome assembly resolves 31 chromosomes and identifies a diamide resistance mutation.</title>
        <authorList>
            <person name="Ward C.M."/>
            <person name="Perry K.D."/>
            <person name="Baker G."/>
            <person name="Powis K."/>
            <person name="Heckel D.G."/>
            <person name="Baxter S.W."/>
        </authorList>
    </citation>
    <scope>NUCLEOTIDE SEQUENCE [LARGE SCALE GENOMIC DNA]</scope>
    <source>
        <strain evidence="3 4">LV</strain>
        <tissue evidence="3">Single pupa</tissue>
    </source>
</reference>
<dbReference type="InterPro" id="IPR058732">
    <property type="entry name" value="RUNDC1_M"/>
</dbReference>
<feature type="compositionally biased region" description="Acidic residues" evidence="1">
    <location>
        <begin position="1"/>
        <end position="12"/>
    </location>
</feature>
<proteinExistence type="predicted"/>
<dbReference type="Gene3D" id="1.20.58.900">
    <property type="match status" value="1"/>
</dbReference>
<feature type="region of interest" description="Disordered" evidence="1">
    <location>
        <begin position="1"/>
        <end position="43"/>
    </location>
</feature>
<feature type="domain" description="RUN" evidence="2">
    <location>
        <begin position="364"/>
        <end position="543"/>
    </location>
</feature>
<dbReference type="EMBL" id="JAHIBW010000018">
    <property type="protein sequence ID" value="KAG7301955.1"/>
    <property type="molecule type" value="Genomic_DNA"/>
</dbReference>
<organism evidence="3 4">
    <name type="scientific">Plutella xylostella</name>
    <name type="common">Diamondback moth</name>
    <name type="synonym">Plutella maculipennis</name>
    <dbReference type="NCBI Taxonomy" id="51655"/>
    <lineage>
        <taxon>Eukaryota</taxon>
        <taxon>Metazoa</taxon>
        <taxon>Ecdysozoa</taxon>
        <taxon>Arthropoda</taxon>
        <taxon>Hexapoda</taxon>
        <taxon>Insecta</taxon>
        <taxon>Pterygota</taxon>
        <taxon>Neoptera</taxon>
        <taxon>Endopterygota</taxon>
        <taxon>Lepidoptera</taxon>
        <taxon>Glossata</taxon>
        <taxon>Ditrysia</taxon>
        <taxon>Yponomeutoidea</taxon>
        <taxon>Plutellidae</taxon>
        <taxon>Plutella</taxon>
    </lineage>
</organism>
<dbReference type="SMART" id="SM00593">
    <property type="entry name" value="RUN"/>
    <property type="match status" value="1"/>
</dbReference>
<dbReference type="PROSITE" id="PS50826">
    <property type="entry name" value="RUN"/>
    <property type="match status" value="1"/>
</dbReference>
<dbReference type="Pfam" id="PF26030">
    <property type="entry name" value="RUNDC1"/>
    <property type="match status" value="1"/>
</dbReference>
<evidence type="ECO:0000313" key="3">
    <source>
        <dbReference type="EMBL" id="KAG7301955.1"/>
    </source>
</evidence>
<comment type="caution">
    <text evidence="3">The sequence shown here is derived from an EMBL/GenBank/DDBJ whole genome shotgun (WGS) entry which is preliminary data.</text>
</comment>
<protein>
    <recommendedName>
        <fullName evidence="2">RUN domain-containing protein</fullName>
    </recommendedName>
</protein>
<dbReference type="InterPro" id="IPR004012">
    <property type="entry name" value="Run_dom"/>
</dbReference>
<dbReference type="CDD" id="cd17683">
    <property type="entry name" value="RUN_RUNDC1"/>
    <property type="match status" value="1"/>
</dbReference>
<dbReference type="PANTHER" id="PTHR15591:SF19">
    <property type="entry name" value="RUN DOMAIN-CONTAINING PROTEIN 1 ISOFORM X1"/>
    <property type="match status" value="1"/>
</dbReference>
<dbReference type="PANTHER" id="PTHR15591">
    <property type="entry name" value="RUN AND SH3 DOMAIN CONTAINING"/>
    <property type="match status" value="1"/>
</dbReference>